<organism evidence="3">
    <name type="scientific">Arion vulgaris</name>
    <dbReference type="NCBI Taxonomy" id="1028688"/>
    <lineage>
        <taxon>Eukaryota</taxon>
        <taxon>Metazoa</taxon>
        <taxon>Spiralia</taxon>
        <taxon>Lophotrochozoa</taxon>
        <taxon>Mollusca</taxon>
        <taxon>Gastropoda</taxon>
        <taxon>Heterobranchia</taxon>
        <taxon>Euthyneura</taxon>
        <taxon>Panpulmonata</taxon>
        <taxon>Eupulmonata</taxon>
        <taxon>Stylommatophora</taxon>
        <taxon>Helicina</taxon>
        <taxon>Arionoidea</taxon>
        <taxon>Arionidae</taxon>
        <taxon>Arion</taxon>
    </lineage>
</organism>
<gene>
    <name evidence="3" type="primary">ORF12148</name>
</gene>
<reference evidence="3" key="1">
    <citation type="submission" date="2014-12" db="EMBL/GenBank/DDBJ databases">
        <title>Insight into the proteome of Arion vulgaris.</title>
        <authorList>
            <person name="Aradska J."/>
            <person name="Bulat T."/>
            <person name="Smidak R."/>
            <person name="Sarate P."/>
            <person name="Gangsoo J."/>
            <person name="Sialana F."/>
            <person name="Bilban M."/>
            <person name="Lubec G."/>
        </authorList>
    </citation>
    <scope>NUCLEOTIDE SEQUENCE</scope>
    <source>
        <tissue evidence="3">Skin</tissue>
    </source>
</reference>
<evidence type="ECO:0000256" key="1">
    <source>
        <dbReference type="SAM" id="MobiDB-lite"/>
    </source>
</evidence>
<feature type="non-terminal residue" evidence="3">
    <location>
        <position position="67"/>
    </location>
</feature>
<name>A0A0B6Y4D8_9EUPU</name>
<feature type="chain" id="PRO_5002123479" evidence="2">
    <location>
        <begin position="23"/>
        <end position="67"/>
    </location>
</feature>
<sequence length="67" mass="7514">GIMAPAASLTWGLNLLVNKAASHVIGQDPEREQKSDLEVSDQQQNEPDFKLPTTVIPTYQNEFQQYI</sequence>
<proteinExistence type="predicted"/>
<evidence type="ECO:0000256" key="2">
    <source>
        <dbReference type="SAM" id="SignalP"/>
    </source>
</evidence>
<feature type="signal peptide" evidence="2">
    <location>
        <begin position="1"/>
        <end position="22"/>
    </location>
</feature>
<accession>A0A0B6Y4D8</accession>
<dbReference type="EMBL" id="HACG01004114">
    <property type="protein sequence ID" value="CEK50979.1"/>
    <property type="molecule type" value="Transcribed_RNA"/>
</dbReference>
<feature type="non-terminal residue" evidence="3">
    <location>
        <position position="1"/>
    </location>
</feature>
<feature type="region of interest" description="Disordered" evidence="1">
    <location>
        <begin position="27"/>
        <end position="51"/>
    </location>
</feature>
<dbReference type="AlphaFoldDB" id="A0A0B6Y4D8"/>
<evidence type="ECO:0000313" key="3">
    <source>
        <dbReference type="EMBL" id="CEK50979.1"/>
    </source>
</evidence>
<keyword evidence="2" id="KW-0732">Signal</keyword>
<protein>
    <submittedName>
        <fullName evidence="3">Uncharacterized protein</fullName>
    </submittedName>
</protein>
<feature type="compositionally biased region" description="Basic and acidic residues" evidence="1">
    <location>
        <begin position="28"/>
        <end position="37"/>
    </location>
</feature>